<protein>
    <submittedName>
        <fullName evidence="1">Uncharacterized protein</fullName>
    </submittedName>
</protein>
<sequence length="101" mass="11012">MNGLLISMTRSWRWWGGAASRQLAAARERTLGRVFGDKGLKLKALSWAVLAQGRKPPLALGASLINELLGHLQPQPARVQADTLGRGPVFKAGRRHSGEFK</sequence>
<name>A0A437RSG8_9BURK</name>
<dbReference type="AlphaFoldDB" id="A0A437RSG8"/>
<dbReference type="EMBL" id="SACR01000001">
    <property type="protein sequence ID" value="RVU49703.1"/>
    <property type="molecule type" value="Genomic_DNA"/>
</dbReference>
<dbReference type="RefSeq" id="WP_128227336.1">
    <property type="nucleotide sequence ID" value="NZ_SACR01000001.1"/>
</dbReference>
<dbReference type="Proteomes" id="UP000285575">
    <property type="component" value="Unassembled WGS sequence"/>
</dbReference>
<keyword evidence="2" id="KW-1185">Reference proteome</keyword>
<organism evidence="1 2">
    <name type="scientific">Rubrivivax rivuli</name>
    <dbReference type="NCBI Taxonomy" id="1862385"/>
    <lineage>
        <taxon>Bacteria</taxon>
        <taxon>Pseudomonadati</taxon>
        <taxon>Pseudomonadota</taxon>
        <taxon>Betaproteobacteria</taxon>
        <taxon>Burkholderiales</taxon>
        <taxon>Sphaerotilaceae</taxon>
        <taxon>Rubrivivax</taxon>
    </lineage>
</organism>
<evidence type="ECO:0000313" key="2">
    <source>
        <dbReference type="Proteomes" id="UP000285575"/>
    </source>
</evidence>
<proteinExistence type="predicted"/>
<comment type="caution">
    <text evidence="1">The sequence shown here is derived from an EMBL/GenBank/DDBJ whole genome shotgun (WGS) entry which is preliminary data.</text>
</comment>
<gene>
    <name evidence="1" type="ORF">EOE66_03875</name>
</gene>
<accession>A0A437RSG8</accession>
<reference evidence="1 2" key="1">
    <citation type="submission" date="2019-01" db="EMBL/GenBank/DDBJ databases">
        <authorList>
            <person name="Chen W.-M."/>
        </authorList>
    </citation>
    <scope>NUCLEOTIDE SEQUENCE [LARGE SCALE GENOMIC DNA]</scope>
    <source>
        <strain evidence="1 2">KYPY4</strain>
    </source>
</reference>
<evidence type="ECO:0000313" key="1">
    <source>
        <dbReference type="EMBL" id="RVU49703.1"/>
    </source>
</evidence>